<name>S2KMM3_LITA3</name>
<dbReference type="PROSITE" id="PS50405">
    <property type="entry name" value="GST_CTER"/>
    <property type="match status" value="1"/>
</dbReference>
<dbReference type="Proteomes" id="UP000014463">
    <property type="component" value="Unassembled WGS sequence"/>
</dbReference>
<feature type="domain" description="GST C-terminal" evidence="3">
    <location>
        <begin position="85"/>
        <end position="210"/>
    </location>
</feature>
<feature type="domain" description="GST N-terminal" evidence="2">
    <location>
        <begin position="1"/>
        <end position="82"/>
    </location>
</feature>
<dbReference type="AlphaFoldDB" id="S2KMM3"/>
<dbReference type="InterPro" id="IPR010987">
    <property type="entry name" value="Glutathione-S-Trfase_C-like"/>
</dbReference>
<dbReference type="InterPro" id="IPR004046">
    <property type="entry name" value="GST_C"/>
</dbReference>
<dbReference type="EMBL" id="ASTJ01000012">
    <property type="protein sequence ID" value="EPC03362.1"/>
    <property type="molecule type" value="Genomic_DNA"/>
</dbReference>
<evidence type="ECO:0000259" key="2">
    <source>
        <dbReference type="PROSITE" id="PS50404"/>
    </source>
</evidence>
<dbReference type="InterPro" id="IPR036249">
    <property type="entry name" value="Thioredoxin-like_sf"/>
</dbReference>
<sequence length="211" mass="24585">MIDLWTWTTPNGRKVSIMLEELGLPYRAHAIDITNKEQFDPEFLKLSPNNKIPAMVDNETGMTLMESGAIMIYLAEKTGRFLPKDSEGHYRTLEWLMWQMGGIGPFLGQAHHFLKFNPGKAPYAEERFFAEAQRLYGVLDKRLEGREYIVDDYSIADMATWPWISRYEWQQIDLDDYPNVKRWYVEIANRPAVQRGYHVPKKVNEIPVPGS</sequence>
<keyword evidence="4" id="KW-0808">Transferase</keyword>
<dbReference type="SFLD" id="SFLDG00358">
    <property type="entry name" value="Main_(cytGST)"/>
    <property type="match status" value="1"/>
</dbReference>
<dbReference type="Gene3D" id="1.20.1050.10">
    <property type="match status" value="1"/>
</dbReference>
<proteinExistence type="inferred from homology"/>
<dbReference type="CDD" id="cd10291">
    <property type="entry name" value="GST_C_YfcG_like"/>
    <property type="match status" value="1"/>
</dbReference>
<comment type="caution">
    <text evidence="4">The sequence shown here is derived from an EMBL/GenBank/DDBJ whole genome shotgun (WGS) entry which is preliminary data.</text>
</comment>
<organism evidence="4 5">
    <name type="scientific">Litchfieldella anticariensis (strain DSM 16096 / CECT 5854 / CIP 108499 / LMG 22089 / FP35)</name>
    <name type="common">Halomonas anticariensis</name>
    <dbReference type="NCBI Taxonomy" id="1121939"/>
    <lineage>
        <taxon>Bacteria</taxon>
        <taxon>Pseudomonadati</taxon>
        <taxon>Pseudomonadota</taxon>
        <taxon>Gammaproteobacteria</taxon>
        <taxon>Oceanospirillales</taxon>
        <taxon>Halomonadaceae</taxon>
        <taxon>Litchfieldella</taxon>
    </lineage>
</organism>
<dbReference type="SFLD" id="SFLDS00019">
    <property type="entry name" value="Glutathione_Transferase_(cytos"/>
    <property type="match status" value="1"/>
</dbReference>
<evidence type="ECO:0000313" key="5">
    <source>
        <dbReference type="Proteomes" id="UP000014463"/>
    </source>
</evidence>
<dbReference type="Pfam" id="PF02798">
    <property type="entry name" value="GST_N"/>
    <property type="match status" value="1"/>
</dbReference>
<dbReference type="Gene3D" id="3.40.30.10">
    <property type="entry name" value="Glutaredoxin"/>
    <property type="match status" value="1"/>
</dbReference>
<dbReference type="PATRIC" id="fig|1121939.11.peg.981"/>
<dbReference type="CDD" id="cd03048">
    <property type="entry name" value="GST_N_Ure2p_like"/>
    <property type="match status" value="1"/>
</dbReference>
<evidence type="ECO:0000259" key="3">
    <source>
        <dbReference type="PROSITE" id="PS50405"/>
    </source>
</evidence>
<dbReference type="SUPFAM" id="SSF52833">
    <property type="entry name" value="Thioredoxin-like"/>
    <property type="match status" value="1"/>
</dbReference>
<dbReference type="InterPro" id="IPR004045">
    <property type="entry name" value="Glutathione_S-Trfase_N"/>
</dbReference>
<evidence type="ECO:0000256" key="1">
    <source>
        <dbReference type="RuleBase" id="RU003494"/>
    </source>
</evidence>
<dbReference type="GO" id="GO:0016740">
    <property type="term" value="F:transferase activity"/>
    <property type="evidence" value="ECO:0007669"/>
    <property type="project" value="UniProtKB-KW"/>
</dbReference>
<dbReference type="OrthoDB" id="9803562at2"/>
<dbReference type="STRING" id="1121939.L861_17625"/>
<protein>
    <submittedName>
        <fullName evidence="4">Glutathione S-transferase</fullName>
    </submittedName>
</protein>
<dbReference type="InterPro" id="IPR040079">
    <property type="entry name" value="Glutathione_S-Trfase"/>
</dbReference>
<dbReference type="PANTHER" id="PTHR44051">
    <property type="entry name" value="GLUTATHIONE S-TRANSFERASE-RELATED"/>
    <property type="match status" value="1"/>
</dbReference>
<dbReference type="Pfam" id="PF00043">
    <property type="entry name" value="GST_C"/>
    <property type="match status" value="1"/>
</dbReference>
<reference evidence="4 5" key="1">
    <citation type="journal article" date="2013" name="Genome Announc.">
        <title>Draft genome sequence of the moderately halophilic gammaproteobacterium Halomonas anticariensis FP35.</title>
        <authorList>
            <person name="Tahrioui A."/>
            <person name="Quesada E."/>
            <person name="Llamas I."/>
        </authorList>
    </citation>
    <scope>NUCLEOTIDE SEQUENCE [LARGE SCALE GENOMIC DNA]</scope>
    <source>
        <strain evidence="5">DSM 16096 / CECT 5854 / LMG 22089 / FP35</strain>
    </source>
</reference>
<gene>
    <name evidence="4" type="ORF">L861_17625</name>
</gene>
<accession>S2KMM3</accession>
<dbReference type="eggNOG" id="COG0625">
    <property type="taxonomic scope" value="Bacteria"/>
</dbReference>
<dbReference type="InterPro" id="IPR036282">
    <property type="entry name" value="Glutathione-S-Trfase_C_sf"/>
</dbReference>
<dbReference type="SUPFAM" id="SSF47616">
    <property type="entry name" value="GST C-terminal domain-like"/>
    <property type="match status" value="1"/>
</dbReference>
<comment type="similarity">
    <text evidence="1">Belongs to the GST superfamily.</text>
</comment>
<evidence type="ECO:0000313" key="4">
    <source>
        <dbReference type="EMBL" id="EPC03362.1"/>
    </source>
</evidence>
<dbReference type="PANTHER" id="PTHR44051:SF19">
    <property type="entry name" value="DISULFIDE-BOND OXIDOREDUCTASE YFCG"/>
    <property type="match status" value="1"/>
</dbReference>
<dbReference type="SFLD" id="SFLDG01151">
    <property type="entry name" value="Main.2:_Nu-like"/>
    <property type="match status" value="1"/>
</dbReference>
<keyword evidence="5" id="KW-1185">Reference proteome</keyword>
<dbReference type="PROSITE" id="PS50404">
    <property type="entry name" value="GST_NTER"/>
    <property type="match status" value="1"/>
</dbReference>
<dbReference type="RefSeq" id="WP_016415477.1">
    <property type="nucleotide sequence ID" value="NZ_AUAB01000018.1"/>
</dbReference>